<dbReference type="Proteomes" id="UP000676336">
    <property type="component" value="Unassembled WGS sequence"/>
</dbReference>
<reference evidence="1" key="1">
    <citation type="submission" date="2021-02" db="EMBL/GenBank/DDBJ databases">
        <authorList>
            <person name="Nowell W R."/>
        </authorList>
    </citation>
    <scope>NUCLEOTIDE SEQUENCE</scope>
</reference>
<dbReference type="InterPro" id="IPR032675">
    <property type="entry name" value="LRR_dom_sf"/>
</dbReference>
<dbReference type="AlphaFoldDB" id="A0A8S3HDK0"/>
<dbReference type="Gene3D" id="3.80.10.10">
    <property type="entry name" value="Ribonuclease Inhibitor"/>
    <property type="match status" value="2"/>
</dbReference>
<dbReference type="Pfam" id="PF13516">
    <property type="entry name" value="LRR_6"/>
    <property type="match status" value="1"/>
</dbReference>
<dbReference type="SMART" id="SM00368">
    <property type="entry name" value="LRR_RI"/>
    <property type="match status" value="4"/>
</dbReference>
<comment type="caution">
    <text evidence="1">The sequence shown here is derived from an EMBL/GenBank/DDBJ whole genome shotgun (WGS) entry which is preliminary data.</text>
</comment>
<dbReference type="InterPro" id="IPR001611">
    <property type="entry name" value="Leu-rich_rpt"/>
</dbReference>
<protein>
    <submittedName>
        <fullName evidence="1">Uncharacterized protein</fullName>
    </submittedName>
</protein>
<dbReference type="SUPFAM" id="SSF52047">
    <property type="entry name" value="RNI-like"/>
    <property type="match status" value="1"/>
</dbReference>
<feature type="non-terminal residue" evidence="1">
    <location>
        <position position="1"/>
    </location>
</feature>
<sequence>KQTQIDTRTKLDQEIDLFRDREHACIRRKRFTDDEIETVVNEVIMKKQCQALFLRGNEITPQGAIMIGKSLENNITLSQLFLTDIQIGDVGAEVLARSLSNGANSSLKELSLNNNGITDDGAEQLANMLKQNSSLIKVWIIKNCINDRGIQALARDVANNNTLQLLSLMWNQVKTSETVNVIIHMLEINQTLVRFEINGQSLSSRDLKRLKDFVRTSGYIGLTIH</sequence>
<evidence type="ECO:0000313" key="2">
    <source>
        <dbReference type="Proteomes" id="UP000676336"/>
    </source>
</evidence>
<dbReference type="PANTHER" id="PTHR46984">
    <property type="entry name" value="LEUCINE-RICH REPEAT-CONTAINING PROTEIN 71"/>
    <property type="match status" value="1"/>
</dbReference>
<accession>A0A8S3HDK0</accession>
<dbReference type="EMBL" id="CAJOBI010318665">
    <property type="protein sequence ID" value="CAF5181410.1"/>
    <property type="molecule type" value="Genomic_DNA"/>
</dbReference>
<name>A0A8S3HDK0_9BILA</name>
<dbReference type="PANTHER" id="PTHR46984:SF1">
    <property type="entry name" value="LEUCINE-RICH REPEAT-CONTAINING PROTEIN 71"/>
    <property type="match status" value="1"/>
</dbReference>
<dbReference type="InterPro" id="IPR053040">
    <property type="entry name" value="LRR-containing_protein_71"/>
</dbReference>
<proteinExistence type="predicted"/>
<evidence type="ECO:0000313" key="1">
    <source>
        <dbReference type="EMBL" id="CAF5181410.1"/>
    </source>
</evidence>
<organism evidence="1 2">
    <name type="scientific">Rotaria magnacalcarata</name>
    <dbReference type="NCBI Taxonomy" id="392030"/>
    <lineage>
        <taxon>Eukaryota</taxon>
        <taxon>Metazoa</taxon>
        <taxon>Spiralia</taxon>
        <taxon>Gnathifera</taxon>
        <taxon>Rotifera</taxon>
        <taxon>Eurotatoria</taxon>
        <taxon>Bdelloidea</taxon>
        <taxon>Philodinida</taxon>
        <taxon>Philodinidae</taxon>
        <taxon>Rotaria</taxon>
    </lineage>
</organism>
<gene>
    <name evidence="1" type="ORF">SMN809_LOCUS69068</name>
</gene>